<keyword evidence="3" id="KW-0216">Detoxification</keyword>
<comment type="cofactor">
    <cofactor evidence="1">
        <name>FMN</name>
        <dbReference type="ChEBI" id="CHEBI:58210"/>
    </cofactor>
</comment>
<sequence>MTGFDMTKLNLRLPIIQAPMAGVTTPALAAAVSNAGGMGSLGLGAVNAATAATLIKEMQEKTAQPFNVNFFAHDEPRRDPISEQRWLTCLAPLFKTFGSSPPDTLTAPYQNFDNTPDIVSVLLALKPSVVSFHFGLPSHEKITALKQAGIILMATVTCLAEAKKAQENGIDILVAQGIEAGGHRGIFDTTSRDDAYSTAVLTGLLTKNCPLPVIATGGIMDGSAVISALRSGAIAAQLGTAFLGCPETGISATYRQALTSDEAWHTQLTHLVSGRPARIIPNSFSALDCDTSPPPYPIAYDAGKALHHAARQQNNHSFAAHWAGQGAPLCRFLPVHTLMKTLEAEMKSGL</sequence>
<dbReference type="Proteomes" id="UP001301152">
    <property type="component" value="Unassembled WGS sequence"/>
</dbReference>
<keyword evidence="6" id="KW-0560">Oxidoreductase</keyword>
<evidence type="ECO:0000256" key="3">
    <source>
        <dbReference type="ARBA" id="ARBA00022575"/>
    </source>
</evidence>
<keyword evidence="5" id="KW-0288">FMN</keyword>
<evidence type="ECO:0000256" key="10">
    <source>
        <dbReference type="SAM" id="SignalP"/>
    </source>
</evidence>
<dbReference type="SUPFAM" id="SSF51412">
    <property type="entry name" value="Inosine monophosphate dehydrogenase (IMPDH)"/>
    <property type="match status" value="1"/>
</dbReference>
<dbReference type="InterPro" id="IPR013785">
    <property type="entry name" value="Aldolase_TIM"/>
</dbReference>
<protein>
    <recommendedName>
        <fullName evidence="8">Propionate 3-nitronate monooxygenase</fullName>
    </recommendedName>
</protein>
<keyword evidence="4" id="KW-0285">Flavoprotein</keyword>
<feature type="chain" id="PRO_5046114373" description="Propionate 3-nitronate monooxygenase" evidence="10">
    <location>
        <begin position="30"/>
        <end position="350"/>
    </location>
</feature>
<accession>A0ABT3QHB6</accession>
<dbReference type="PANTHER" id="PTHR42747">
    <property type="entry name" value="NITRONATE MONOOXYGENASE-RELATED"/>
    <property type="match status" value="1"/>
</dbReference>
<dbReference type="EMBL" id="JAPIUZ010000008">
    <property type="protein sequence ID" value="MCX2564671.1"/>
    <property type="molecule type" value="Genomic_DNA"/>
</dbReference>
<evidence type="ECO:0000256" key="2">
    <source>
        <dbReference type="ARBA" id="ARBA00009881"/>
    </source>
</evidence>
<keyword evidence="10" id="KW-0732">Signal</keyword>
<reference evidence="11 12" key="1">
    <citation type="submission" date="2022-11" db="EMBL/GenBank/DDBJ databases">
        <title>Genome sequencing of Acetobacter type strain.</title>
        <authorList>
            <person name="Heo J."/>
            <person name="Lee D."/>
            <person name="Han B.-H."/>
            <person name="Hong S.-B."/>
            <person name="Kwon S.-W."/>
        </authorList>
    </citation>
    <scope>NUCLEOTIDE SEQUENCE [LARGE SCALE GENOMIC DNA]</scope>
    <source>
        <strain evidence="11 12">KACC 21253</strain>
    </source>
</reference>
<organism evidence="11 12">
    <name type="scientific">Acetobacter thailandicus</name>
    <dbReference type="NCBI Taxonomy" id="1502842"/>
    <lineage>
        <taxon>Bacteria</taxon>
        <taxon>Pseudomonadati</taxon>
        <taxon>Pseudomonadota</taxon>
        <taxon>Alphaproteobacteria</taxon>
        <taxon>Acetobacterales</taxon>
        <taxon>Acetobacteraceae</taxon>
        <taxon>Acetobacter</taxon>
    </lineage>
</organism>
<name>A0ABT3QHB6_9PROT</name>
<evidence type="ECO:0000256" key="4">
    <source>
        <dbReference type="ARBA" id="ARBA00022630"/>
    </source>
</evidence>
<proteinExistence type="inferred from homology"/>
<evidence type="ECO:0000256" key="5">
    <source>
        <dbReference type="ARBA" id="ARBA00022643"/>
    </source>
</evidence>
<evidence type="ECO:0000256" key="9">
    <source>
        <dbReference type="ARBA" id="ARBA00049401"/>
    </source>
</evidence>
<comment type="catalytic activity">
    <reaction evidence="9">
        <text>3 propionate 3-nitronate + 3 O2 + H2O = 3 3-oxopropanoate + 2 nitrate + nitrite + H2O2 + 3 H(+)</text>
        <dbReference type="Rhea" id="RHEA:57332"/>
        <dbReference type="ChEBI" id="CHEBI:15377"/>
        <dbReference type="ChEBI" id="CHEBI:15378"/>
        <dbReference type="ChEBI" id="CHEBI:15379"/>
        <dbReference type="ChEBI" id="CHEBI:16240"/>
        <dbReference type="ChEBI" id="CHEBI:16301"/>
        <dbReference type="ChEBI" id="CHEBI:17632"/>
        <dbReference type="ChEBI" id="CHEBI:33190"/>
        <dbReference type="ChEBI" id="CHEBI:136067"/>
    </reaction>
</comment>
<evidence type="ECO:0000256" key="7">
    <source>
        <dbReference type="ARBA" id="ARBA00023033"/>
    </source>
</evidence>
<evidence type="ECO:0000256" key="6">
    <source>
        <dbReference type="ARBA" id="ARBA00023002"/>
    </source>
</evidence>
<comment type="similarity">
    <text evidence="2">Belongs to the nitronate monooxygenase family. NMO class I subfamily.</text>
</comment>
<gene>
    <name evidence="11" type="ORF">OQ497_12000</name>
</gene>
<keyword evidence="7 11" id="KW-0503">Monooxygenase</keyword>
<dbReference type="InterPro" id="IPR004136">
    <property type="entry name" value="NMO"/>
</dbReference>
<dbReference type="CDD" id="cd04730">
    <property type="entry name" value="NPD_like"/>
    <property type="match status" value="1"/>
</dbReference>
<dbReference type="Pfam" id="PF03060">
    <property type="entry name" value="NMO"/>
    <property type="match status" value="1"/>
</dbReference>
<dbReference type="RefSeq" id="WP_173560310.1">
    <property type="nucleotide sequence ID" value="NZ_JAPIUZ010000008.1"/>
</dbReference>
<dbReference type="Gene3D" id="3.20.20.70">
    <property type="entry name" value="Aldolase class I"/>
    <property type="match status" value="1"/>
</dbReference>
<comment type="caution">
    <text evidence="11">The sequence shown here is derived from an EMBL/GenBank/DDBJ whole genome shotgun (WGS) entry which is preliminary data.</text>
</comment>
<feature type="signal peptide" evidence="10">
    <location>
        <begin position="1"/>
        <end position="29"/>
    </location>
</feature>
<evidence type="ECO:0000313" key="12">
    <source>
        <dbReference type="Proteomes" id="UP001301152"/>
    </source>
</evidence>
<dbReference type="PANTHER" id="PTHR42747:SF3">
    <property type="entry name" value="NITRONATE MONOOXYGENASE-RELATED"/>
    <property type="match status" value="1"/>
</dbReference>
<evidence type="ECO:0000256" key="8">
    <source>
        <dbReference type="ARBA" id="ARBA00031155"/>
    </source>
</evidence>
<dbReference type="GO" id="GO:0004497">
    <property type="term" value="F:monooxygenase activity"/>
    <property type="evidence" value="ECO:0007669"/>
    <property type="project" value="UniProtKB-KW"/>
</dbReference>
<keyword evidence="12" id="KW-1185">Reference proteome</keyword>
<evidence type="ECO:0000256" key="1">
    <source>
        <dbReference type="ARBA" id="ARBA00001917"/>
    </source>
</evidence>
<evidence type="ECO:0000313" key="11">
    <source>
        <dbReference type="EMBL" id="MCX2564671.1"/>
    </source>
</evidence>